<evidence type="ECO:0000313" key="1">
    <source>
        <dbReference type="EMBL" id="TCT38209.1"/>
    </source>
</evidence>
<gene>
    <name evidence="1" type="ORF">EC835_101205</name>
</gene>
<dbReference type="EMBL" id="SMAS01000001">
    <property type="protein sequence ID" value="TCT38209.1"/>
    <property type="molecule type" value="Genomic_DNA"/>
</dbReference>
<accession>A0A4V6P093</accession>
<evidence type="ECO:0000313" key="2">
    <source>
        <dbReference type="Proteomes" id="UP000295055"/>
    </source>
</evidence>
<comment type="caution">
    <text evidence="1">The sequence shown here is derived from an EMBL/GenBank/DDBJ whole genome shotgun (WGS) entry which is preliminary data.</text>
</comment>
<proteinExistence type="predicted"/>
<sequence>MITQVKFSIPFQQAPIVDYIATIIPSLFENKLVKVSNISPIQAGICSGLSNHFMMYENHDLGSQYIKKLSDAFHIISSQEYPKNTLDKYVLNSTKKFKIAEFNTLIYQAINEQVDYVDSFELNELLFDIKNLSIRDIYPQEDNVRYLNKLLKSGEIHERLNMPDTFLINYNFPANLAFFIDKILDRNCFSSLHLSQEEIVPIREKLFYKIPLTTNDTRLILTAFLKFEVEKISLISIDRQIRTGLINDNTQPQENRQNPNHYGELKTLADIEMDVGESVKSKSYYYCLVDIIGHCMAISAKINNKKVIYTFFDPNNGILFDEDSYSFFSQLSKIFDEFNANGQTERSYAGHALLNVRMIDKIANSQNKLSLPAFSDEELQNNIKKALIKDKVNIALPGNFKIKLKSHDSINNMTKSTIYKGLKKWNIDSNETDVKKMISTITEKLPLIKNKKGNLSIDKYGEIHNR</sequence>
<name>A0A4V6P093_9GAMM</name>
<dbReference type="AlphaFoldDB" id="A0A4V6P093"/>
<organism evidence="1 2">
    <name type="scientific">Providencia alcalifaciens</name>
    <dbReference type="NCBI Taxonomy" id="126385"/>
    <lineage>
        <taxon>Bacteria</taxon>
        <taxon>Pseudomonadati</taxon>
        <taxon>Pseudomonadota</taxon>
        <taxon>Gammaproteobacteria</taxon>
        <taxon>Enterobacterales</taxon>
        <taxon>Morganellaceae</taxon>
        <taxon>Providencia</taxon>
    </lineage>
</organism>
<dbReference type="RefSeq" id="WP_132494431.1">
    <property type="nucleotide sequence ID" value="NZ_SMAS01000001.1"/>
</dbReference>
<dbReference type="OrthoDB" id="6460271at2"/>
<reference evidence="1 2" key="1">
    <citation type="submission" date="2019-03" db="EMBL/GenBank/DDBJ databases">
        <title>Genomic analyses of the natural microbiome of Caenorhabditis elegans.</title>
        <authorList>
            <person name="Samuel B."/>
        </authorList>
    </citation>
    <scope>NUCLEOTIDE SEQUENCE [LARGE SCALE GENOMIC DNA]</scope>
    <source>
        <strain evidence="1 2">JUb102</strain>
    </source>
</reference>
<protein>
    <submittedName>
        <fullName evidence="1">Uncharacterized protein</fullName>
    </submittedName>
</protein>
<dbReference type="Proteomes" id="UP000295055">
    <property type="component" value="Unassembled WGS sequence"/>
</dbReference>